<keyword evidence="2" id="KW-0813">Transport</keyword>
<dbReference type="InterPro" id="IPR050352">
    <property type="entry name" value="ABCG_transporters"/>
</dbReference>
<keyword evidence="4" id="KW-0547">Nucleotide-binding</keyword>
<keyword evidence="3 8" id="KW-0812">Transmembrane</keyword>
<dbReference type="Pfam" id="PF00005">
    <property type="entry name" value="ABC_tran"/>
    <property type="match status" value="2"/>
</dbReference>
<dbReference type="InterPro" id="IPR003593">
    <property type="entry name" value="AAA+_ATPase"/>
</dbReference>
<dbReference type="InterPro" id="IPR013525">
    <property type="entry name" value="ABC2_TM"/>
</dbReference>
<dbReference type="EMBL" id="JAPUFD010000001">
    <property type="protein sequence ID" value="MDI1485266.1"/>
    <property type="molecule type" value="Genomic_DNA"/>
</dbReference>
<proteinExistence type="predicted"/>
<evidence type="ECO:0000259" key="9">
    <source>
        <dbReference type="PROSITE" id="PS50893"/>
    </source>
</evidence>
<evidence type="ECO:0000256" key="5">
    <source>
        <dbReference type="ARBA" id="ARBA00022840"/>
    </source>
</evidence>
<dbReference type="AlphaFoldDB" id="A0AA43TNB7"/>
<dbReference type="InterPro" id="IPR027417">
    <property type="entry name" value="P-loop_NTPase"/>
</dbReference>
<feature type="transmembrane region" description="Helical" evidence="8">
    <location>
        <begin position="1058"/>
        <end position="1084"/>
    </location>
</feature>
<evidence type="ECO:0000256" key="3">
    <source>
        <dbReference type="ARBA" id="ARBA00022692"/>
    </source>
</evidence>
<name>A0AA43TNB7_9LECA</name>
<dbReference type="GO" id="GO:0005524">
    <property type="term" value="F:ATP binding"/>
    <property type="evidence" value="ECO:0007669"/>
    <property type="project" value="UniProtKB-KW"/>
</dbReference>
<keyword evidence="5" id="KW-0067">ATP-binding</keyword>
<evidence type="ECO:0000313" key="10">
    <source>
        <dbReference type="EMBL" id="MDI1485266.1"/>
    </source>
</evidence>
<dbReference type="Gene3D" id="3.40.50.300">
    <property type="entry name" value="P-loop containing nucleotide triphosphate hydrolases"/>
    <property type="match status" value="2"/>
</dbReference>
<dbReference type="InterPro" id="IPR043926">
    <property type="entry name" value="ABCG_dom"/>
</dbReference>
<feature type="transmembrane region" description="Helical" evidence="8">
    <location>
        <begin position="1173"/>
        <end position="1195"/>
    </location>
</feature>
<dbReference type="Pfam" id="PF19055">
    <property type="entry name" value="ABC2_membrane_7"/>
    <property type="match status" value="2"/>
</dbReference>
<evidence type="ECO:0000256" key="7">
    <source>
        <dbReference type="ARBA" id="ARBA00023136"/>
    </source>
</evidence>
<gene>
    <name evidence="10" type="ORF">OHK93_000403</name>
</gene>
<dbReference type="GO" id="GO:0140359">
    <property type="term" value="F:ABC-type transporter activity"/>
    <property type="evidence" value="ECO:0007669"/>
    <property type="project" value="InterPro"/>
</dbReference>
<dbReference type="GO" id="GO:0016887">
    <property type="term" value="F:ATP hydrolysis activity"/>
    <property type="evidence" value="ECO:0007669"/>
    <property type="project" value="InterPro"/>
</dbReference>
<comment type="subcellular location">
    <subcellularLocation>
        <location evidence="1">Membrane</location>
        <topology evidence="1">Multi-pass membrane protein</topology>
    </subcellularLocation>
</comment>
<evidence type="ECO:0000313" key="11">
    <source>
        <dbReference type="Proteomes" id="UP001161017"/>
    </source>
</evidence>
<comment type="caution">
    <text evidence="10">The sequence shown here is derived from an EMBL/GenBank/DDBJ whole genome shotgun (WGS) entry which is preliminary data.</text>
</comment>
<reference evidence="10" key="1">
    <citation type="journal article" date="2023" name="Genome Biol. Evol.">
        <title>First Whole Genome Sequence and Flow Cytometry Genome Size Data for the Lichen-Forming Fungus Ramalina farinacea (Ascomycota).</title>
        <authorList>
            <person name="Llewellyn T."/>
            <person name="Mian S."/>
            <person name="Hill R."/>
            <person name="Leitch I.J."/>
            <person name="Gaya E."/>
        </authorList>
    </citation>
    <scope>NUCLEOTIDE SEQUENCE</scope>
    <source>
        <strain evidence="10">LIQ254RAFAR</strain>
    </source>
</reference>
<dbReference type="Pfam" id="PF01061">
    <property type="entry name" value="ABC2_membrane"/>
    <property type="match status" value="2"/>
</dbReference>
<evidence type="ECO:0000256" key="8">
    <source>
        <dbReference type="SAM" id="Phobius"/>
    </source>
</evidence>
<feature type="transmembrane region" description="Helical" evidence="8">
    <location>
        <begin position="947"/>
        <end position="970"/>
    </location>
</feature>
<feature type="domain" description="ABC transporter" evidence="9">
    <location>
        <begin position="64"/>
        <end position="308"/>
    </location>
</feature>
<dbReference type="PANTHER" id="PTHR48041">
    <property type="entry name" value="ABC TRANSPORTER G FAMILY MEMBER 28"/>
    <property type="match status" value="1"/>
</dbReference>
<dbReference type="Proteomes" id="UP001161017">
    <property type="component" value="Unassembled WGS sequence"/>
</dbReference>
<evidence type="ECO:0000256" key="1">
    <source>
        <dbReference type="ARBA" id="ARBA00004141"/>
    </source>
</evidence>
<keyword evidence="11" id="KW-1185">Reference proteome</keyword>
<evidence type="ECO:0000256" key="2">
    <source>
        <dbReference type="ARBA" id="ARBA00022448"/>
    </source>
</evidence>
<accession>A0AA43TNB7</accession>
<dbReference type="InterPro" id="IPR003439">
    <property type="entry name" value="ABC_transporter-like_ATP-bd"/>
</dbReference>
<evidence type="ECO:0000256" key="4">
    <source>
        <dbReference type="ARBA" id="ARBA00022741"/>
    </source>
</evidence>
<feature type="transmembrane region" description="Helical" evidence="8">
    <location>
        <begin position="1096"/>
        <end position="1116"/>
    </location>
</feature>
<dbReference type="GO" id="GO:0016020">
    <property type="term" value="C:membrane"/>
    <property type="evidence" value="ECO:0007669"/>
    <property type="project" value="UniProtKB-SubCell"/>
</dbReference>
<sequence length="1207" mass="133760">MDDVLGPRASPARNPLVTRQEQDVPLDEVVIDLHDVDADLSFKAVDAVDVHIENLNVDINVSPRKFTDLIWGRRTPDNVEYKQILKNVSASMPHSTVSAILGASGSGKTSLLNTLSHRIEVGSLRTTGKVLYNGHANLETVRSAYVMQQDILLPTLTVRETLRYAAELRLPPPATAKERCQIVEDVILELGLKDCADTRIGDSVHKGCSGGEKRRTSLAVQMLANPSVLFLDEVTTGLDASAAYQLMRTLRSLARKGRTIIITIHQPRSEIWSLFDNVLVLANGSPVYSGQAADCLPYFQGIGYQMPAFMNPAEYVIDQAAIDNRSSEAEATSSARVQRMIEEWRKYFHKQISLSLDSSNAETEKADANGKASLEASRRQAVFKRHHHAGFARQVHVLTQRTFKVTWRDPYGMAGILFEATMMALISGLIWLQLDGSLQGIRSREGAIYNGSALQGYLVMIYEIFRLTKDIQVFDREQGEGVWTAYTFYSYSAVAISEFTSGSSVPPGNNLYDCPYPGGVSNPSCDQWTGRYVMRNLEIPFKDLTKPVLALVGWLLAFFFGSGAILYILRVRIGVSHARKTDTDHSAGKETMVSGLSDGVRQISIRLHNLSLSIEKRSWSSRRHKTISTLKAVDTEFRPSQLNVIMGPSGSGKTSLLNLMSRRLHSSFSTRYMSEGYMTFNEAVPSAKVVRSICSYVCQDDDQLLPYLTVRENLRFAAALRLPSHLSRAEKRSQAESVLAKLGLRDCADTMVGNDLVKGISGGEKRRTTIAIQILTNPRVLFLDEPTSGLDAFTASSIVEVLRGLVSEGRTLVLTMHQTRSDLFQYFGSVLLLTRGGSVVYSGNGSEMLPHFAALGHECPVTTNPADFALDLISVNLQNKHREATSREKVSSLILNWNQTRPPVERKPSNIATPAELGSLARDMTPLRVAFPVLMHRSIINFRRNNVAVIARTTQVFAFSVIITLFFAPLKNSQASVTTRLGFLQEITPLYFVGMLQCVAVYPSERDVFYREHDDHAYSVEAFFLQYTLAEIPFEIVTASLFGLLTVFATGLPRTATLYFVMVLNGFAIVSCGESVGIMFNTLFRHTGFAINVTSVFLSVATMMSGVMSLQIPAFLQAFNHLSPIKYALGNLAPYSFRGVVFTCEADQRTANGRCPIETGEDVLRQYNFETNAGLNLLALGVCVVVYRVVAYLILKARRSRGEWEWG</sequence>
<dbReference type="SUPFAM" id="SSF52540">
    <property type="entry name" value="P-loop containing nucleoside triphosphate hydrolases"/>
    <property type="match status" value="2"/>
</dbReference>
<feature type="transmembrane region" description="Helical" evidence="8">
    <location>
        <begin position="548"/>
        <end position="569"/>
    </location>
</feature>
<keyword evidence="7 8" id="KW-0472">Membrane</keyword>
<protein>
    <recommendedName>
        <fullName evidence="9">ABC transporter domain-containing protein</fullName>
    </recommendedName>
</protein>
<dbReference type="SMART" id="SM00382">
    <property type="entry name" value="AAA"/>
    <property type="match status" value="2"/>
</dbReference>
<feature type="domain" description="ABC transporter" evidence="9">
    <location>
        <begin position="605"/>
        <end position="861"/>
    </location>
</feature>
<keyword evidence="6 8" id="KW-1133">Transmembrane helix</keyword>
<organism evidence="10 11">
    <name type="scientific">Ramalina farinacea</name>
    <dbReference type="NCBI Taxonomy" id="258253"/>
    <lineage>
        <taxon>Eukaryota</taxon>
        <taxon>Fungi</taxon>
        <taxon>Dikarya</taxon>
        <taxon>Ascomycota</taxon>
        <taxon>Pezizomycotina</taxon>
        <taxon>Lecanoromycetes</taxon>
        <taxon>OSLEUM clade</taxon>
        <taxon>Lecanoromycetidae</taxon>
        <taxon>Lecanorales</taxon>
        <taxon>Lecanorineae</taxon>
        <taxon>Ramalinaceae</taxon>
        <taxon>Ramalina</taxon>
    </lineage>
</organism>
<feature type="transmembrane region" description="Helical" evidence="8">
    <location>
        <begin position="1032"/>
        <end position="1052"/>
    </location>
</feature>
<dbReference type="PANTHER" id="PTHR48041:SF119">
    <property type="entry name" value="ROA1P"/>
    <property type="match status" value="1"/>
</dbReference>
<evidence type="ECO:0000256" key="6">
    <source>
        <dbReference type="ARBA" id="ARBA00022989"/>
    </source>
</evidence>
<dbReference type="PROSITE" id="PS50893">
    <property type="entry name" value="ABC_TRANSPORTER_2"/>
    <property type="match status" value="2"/>
</dbReference>